<gene>
    <name evidence="3" type="ORF">HZH66_000691</name>
</gene>
<dbReference type="EMBL" id="JACSEA010000001">
    <property type="protein sequence ID" value="KAF7411795.1"/>
    <property type="molecule type" value="Genomic_DNA"/>
</dbReference>
<evidence type="ECO:0000313" key="3">
    <source>
        <dbReference type="EMBL" id="KAF7411795.1"/>
    </source>
</evidence>
<dbReference type="InterPro" id="IPR052270">
    <property type="entry name" value="CACF_protein"/>
</dbReference>
<dbReference type="PANTHER" id="PTHR22028">
    <property type="entry name" value="SFI1 SPINDLE BODY DOMAIN-CONTAINING PROTEIN-RELATED"/>
    <property type="match status" value="1"/>
</dbReference>
<evidence type="ECO:0000313" key="4">
    <source>
        <dbReference type="Proteomes" id="UP000614350"/>
    </source>
</evidence>
<dbReference type="PANTHER" id="PTHR22028:SF5">
    <property type="entry name" value="COILED-COIL DOMAIN-CONTAINING PROTEIN 191"/>
    <property type="match status" value="1"/>
</dbReference>
<reference evidence="3" key="1">
    <citation type="journal article" date="2020" name="G3 (Bethesda)">
        <title>High-Quality Assemblies for Three Invasive Social Wasps from the &lt;i&gt;Vespula&lt;/i&gt; Genus.</title>
        <authorList>
            <person name="Harrop T.W.R."/>
            <person name="Guhlin J."/>
            <person name="McLaughlin G.M."/>
            <person name="Permina E."/>
            <person name="Stockwell P."/>
            <person name="Gilligan J."/>
            <person name="Le Lec M.F."/>
            <person name="Gruber M.A.M."/>
            <person name="Quinn O."/>
            <person name="Lovegrove M."/>
            <person name="Duncan E.J."/>
            <person name="Remnant E.J."/>
            <person name="Van Eeckhoven J."/>
            <person name="Graham B."/>
            <person name="Knapp R.A."/>
            <person name="Langford K.W."/>
            <person name="Kronenberg Z."/>
            <person name="Press M.O."/>
            <person name="Eacker S.M."/>
            <person name="Wilson-Rankin E.E."/>
            <person name="Purcell J."/>
            <person name="Lester P.J."/>
            <person name="Dearden P.K."/>
        </authorList>
    </citation>
    <scope>NUCLEOTIDE SEQUENCE</scope>
    <source>
        <strain evidence="3">Marl-1</strain>
    </source>
</reference>
<feature type="compositionally biased region" description="Basic residues" evidence="2">
    <location>
        <begin position="424"/>
        <end position="435"/>
    </location>
</feature>
<name>A0A834NIV7_VESVU</name>
<evidence type="ECO:0000256" key="1">
    <source>
        <dbReference type="SAM" id="Coils"/>
    </source>
</evidence>
<dbReference type="AlphaFoldDB" id="A0A834NIV7"/>
<comment type="caution">
    <text evidence="3">The sequence shown here is derived from an EMBL/GenBank/DDBJ whole genome shotgun (WGS) entry which is preliminary data.</text>
</comment>
<accession>A0A834NIV7</accession>
<protein>
    <submittedName>
        <fullName evidence="3">Uncharacterized protein</fullName>
    </submittedName>
</protein>
<organism evidence="3 4">
    <name type="scientific">Vespula vulgaris</name>
    <name type="common">Yellow jacket</name>
    <name type="synonym">Wasp</name>
    <dbReference type="NCBI Taxonomy" id="7454"/>
    <lineage>
        <taxon>Eukaryota</taxon>
        <taxon>Metazoa</taxon>
        <taxon>Ecdysozoa</taxon>
        <taxon>Arthropoda</taxon>
        <taxon>Hexapoda</taxon>
        <taxon>Insecta</taxon>
        <taxon>Pterygota</taxon>
        <taxon>Neoptera</taxon>
        <taxon>Endopterygota</taxon>
        <taxon>Hymenoptera</taxon>
        <taxon>Apocrita</taxon>
        <taxon>Aculeata</taxon>
        <taxon>Vespoidea</taxon>
        <taxon>Vespidae</taxon>
        <taxon>Vespinae</taxon>
        <taxon>Vespula</taxon>
    </lineage>
</organism>
<feature type="region of interest" description="Disordered" evidence="2">
    <location>
        <begin position="422"/>
        <end position="468"/>
    </location>
</feature>
<feature type="compositionally biased region" description="Polar residues" evidence="2">
    <location>
        <begin position="286"/>
        <end position="300"/>
    </location>
</feature>
<evidence type="ECO:0000256" key="2">
    <source>
        <dbReference type="SAM" id="MobiDB-lite"/>
    </source>
</evidence>
<feature type="region of interest" description="Disordered" evidence="2">
    <location>
        <begin position="282"/>
        <end position="308"/>
    </location>
</feature>
<keyword evidence="1" id="KW-0175">Coiled coil</keyword>
<sequence length="675" mass="81945">MVHLDEVDNLMNQMMKVPIFSHSEKHRLLKDDNKGLLDPNLIMDTRHKVIRDTLFNPDANCSALIEAKRLLKEEEIKEICLKKEQTFLEMELRKFENELHKSRPKFQHKYRCNRRNLANSNDEDFWSISNRIKVDVKTVYRSKVQTFGKKSKQMSVEELSPIFENSNTNEINRNDENESFGNIKVTIKDKINFDSEEERLQLMKKYFEFLQKNSIEERRFREIKIKIQQNIASRRLKKYFQNWRTYIEHIKNTAKIKKESQNVSHERKIEIFINEITEKQKELGKNSKSQTKNNTSFKNIQESEDKKKLTRQKKHFAFESLVQNRLNAQKVIIEKQRSKLAEQNKIIEEFRLKQIQEELVKMDKETTNAAKETLMYCGQKTRRTLIQLMRQTGHRDKSMTTPQQAPNPPKFIMRMEARAEARRERLRKAKETRRKKLEEQKLTEEATKREEEEKRKKLHQETMRETKKLREEQEKCRIQKLERLKKLNTMANKFYYKYLFRHYVIGPFKKLIEIRNNNIQKANDHYKKLLLLQTFTVWKRRTKEQYEVKLELAISLYDRNLLWYTFKHWTNMVKEQSTKHQVAKDFYDMKLQEKCFLALRSIVNELKLEYLKNVQMAQEHYDSKLMNKYFNKWRDYPTIAEMIKESEKQRNKWREIVQKIVPDFDPKERGVALED</sequence>
<feature type="compositionally biased region" description="Basic and acidic residues" evidence="2">
    <location>
        <begin position="436"/>
        <end position="468"/>
    </location>
</feature>
<dbReference type="Proteomes" id="UP000614350">
    <property type="component" value="Unassembled WGS sequence"/>
</dbReference>
<feature type="coiled-coil region" evidence="1">
    <location>
        <begin position="333"/>
        <end position="372"/>
    </location>
</feature>
<proteinExistence type="predicted"/>
<keyword evidence="4" id="KW-1185">Reference proteome</keyword>